<dbReference type="PROSITE" id="PS50082">
    <property type="entry name" value="WD_REPEATS_2"/>
    <property type="match status" value="4"/>
</dbReference>
<name>A0A8J5QMC7_9ASCO</name>
<dbReference type="GO" id="GO:0071011">
    <property type="term" value="C:precatalytic spliceosome"/>
    <property type="evidence" value="ECO:0007669"/>
    <property type="project" value="TreeGrafter"/>
</dbReference>
<dbReference type="EMBL" id="JAGSYN010000157">
    <property type="protein sequence ID" value="KAG7662947.1"/>
    <property type="molecule type" value="Genomic_DNA"/>
</dbReference>
<keyword evidence="4" id="KW-0747">Spliceosome</keyword>
<dbReference type="SMART" id="SM00320">
    <property type="entry name" value="WD40"/>
    <property type="match status" value="7"/>
</dbReference>
<dbReference type="GO" id="GO:0000398">
    <property type="term" value="P:mRNA splicing, via spliceosome"/>
    <property type="evidence" value="ECO:0007669"/>
    <property type="project" value="UniProtKB-UniRule"/>
</dbReference>
<feature type="repeat" description="WD" evidence="3">
    <location>
        <begin position="131"/>
        <end position="172"/>
    </location>
</feature>
<evidence type="ECO:0000256" key="4">
    <source>
        <dbReference type="RuleBase" id="RU369036"/>
    </source>
</evidence>
<organism evidence="6 7">
    <name type="scientific">[Candida] subhashii</name>
    <dbReference type="NCBI Taxonomy" id="561895"/>
    <lineage>
        <taxon>Eukaryota</taxon>
        <taxon>Fungi</taxon>
        <taxon>Dikarya</taxon>
        <taxon>Ascomycota</taxon>
        <taxon>Saccharomycotina</taxon>
        <taxon>Pichiomycetes</taxon>
        <taxon>Debaryomycetaceae</taxon>
        <taxon>Spathaspora</taxon>
    </lineage>
</organism>
<dbReference type="Pfam" id="PF00400">
    <property type="entry name" value="WD40"/>
    <property type="match status" value="6"/>
</dbReference>
<evidence type="ECO:0000256" key="1">
    <source>
        <dbReference type="ARBA" id="ARBA00026147"/>
    </source>
</evidence>
<dbReference type="InterPro" id="IPR045241">
    <property type="entry name" value="Prp46/PLRG1-like"/>
</dbReference>
<dbReference type="Proteomes" id="UP000694255">
    <property type="component" value="Unassembled WGS sequence"/>
</dbReference>
<keyword evidence="7" id="KW-1185">Reference proteome</keyword>
<dbReference type="PANTHER" id="PTHR19923">
    <property type="entry name" value="WD40 REPEAT PROTEINPRL1/PRL2-RELATED"/>
    <property type="match status" value="1"/>
</dbReference>
<keyword evidence="4" id="KW-0507">mRNA processing</keyword>
<feature type="repeat" description="WD" evidence="3">
    <location>
        <begin position="88"/>
        <end position="130"/>
    </location>
</feature>
<comment type="subunit">
    <text evidence="4">Associated with the spliceosome.</text>
</comment>
<keyword evidence="4" id="KW-0508">mRNA splicing</keyword>
<dbReference type="AlphaFoldDB" id="A0A8J5QMC7"/>
<reference evidence="6 7" key="1">
    <citation type="journal article" date="2021" name="DNA Res.">
        <title>Genome analysis of Candida subhashii reveals its hybrid nature and dual mitochondrial genome conformations.</title>
        <authorList>
            <person name="Mixao V."/>
            <person name="Hegedusova E."/>
            <person name="Saus E."/>
            <person name="Pryszcz L.P."/>
            <person name="Cillingova A."/>
            <person name="Nosek J."/>
            <person name="Gabaldon T."/>
        </authorList>
    </citation>
    <scope>NUCLEOTIDE SEQUENCE [LARGE SCALE GENOMIC DNA]</scope>
    <source>
        <strain evidence="6 7">CBS 10753</strain>
    </source>
</reference>
<dbReference type="GO" id="GO:0071013">
    <property type="term" value="C:catalytic step 2 spliceosome"/>
    <property type="evidence" value="ECO:0007669"/>
    <property type="project" value="TreeGrafter"/>
</dbReference>
<dbReference type="RefSeq" id="XP_049263180.1">
    <property type="nucleotide sequence ID" value="XM_049407404.1"/>
</dbReference>
<dbReference type="CDD" id="cd00200">
    <property type="entry name" value="WD40"/>
    <property type="match status" value="1"/>
</dbReference>
<protein>
    <recommendedName>
        <fullName evidence="1 4">Pre-mRNA-splicing factor PRP46</fullName>
    </recommendedName>
    <alternativeName>
        <fullName evidence="2 4">Pre-mRNA-processing protein 46</fullName>
    </alternativeName>
</protein>
<comment type="function">
    <text evidence="4">Involved in pre-mRNA splicing and required for cell cycle progression at G2/M.</text>
</comment>
<dbReference type="GeneID" id="73470337"/>
<comment type="caution">
    <text evidence="6">The sequence shown here is derived from an EMBL/GenBank/DDBJ whole genome shotgun (WGS) entry which is preliminary data.</text>
</comment>
<dbReference type="PROSITE" id="PS50294">
    <property type="entry name" value="WD_REPEATS_REGION"/>
    <property type="match status" value="4"/>
</dbReference>
<dbReference type="PANTHER" id="PTHR19923:SF0">
    <property type="entry name" value="PLEIOTROPIC REGULATOR 1"/>
    <property type="match status" value="1"/>
</dbReference>
<feature type="region of interest" description="Disordered" evidence="5">
    <location>
        <begin position="50"/>
        <end position="75"/>
    </location>
</feature>
<sequence>MTSYEDIPIPYKDDDIIPEEDTMAEAMYNNVKLDHILKNINHDNSINNYQSEEEEDEVEQEDTLPPSGQVATTSQSNNNNWKLIRTLAGAHQGWVRSIAIDEITNQWYVTGSSDSTIKIWDLASSQLKATLTGHIMGVRSLVISKRFPYLFSGSEDKTIRCWDLERTNAIEGCQIRNYHGHVGGIYAMSLHPELNILFTGGRDSVIRVWDIRSRNEIMTLVGHSNDISSIESQLIDPQVISSSMDGTIRLWDLRKQNTQVCLTHHIKSIRDMKLHPQELTFCSGDSNGNIKQWLLPKGQLLNEFEKPPQDGRSKIINTLSINHVSNTLFAGYDDGKMEFYDYINGDLIQSGTTPPVQGSTESAIYASTFDVSGLRLITCEGDKSIKIWGNTNA</sequence>
<feature type="compositionally biased region" description="Acidic residues" evidence="5">
    <location>
        <begin position="51"/>
        <end position="62"/>
    </location>
</feature>
<keyword evidence="4" id="KW-0539">Nucleus</keyword>
<evidence type="ECO:0000313" key="6">
    <source>
        <dbReference type="EMBL" id="KAG7662947.1"/>
    </source>
</evidence>
<comment type="similarity">
    <text evidence="4">Belongs to the WD repeat PRL1/PRL2 family.</text>
</comment>
<accession>A0A8J5QMC7</accession>
<evidence type="ECO:0000256" key="2">
    <source>
        <dbReference type="ARBA" id="ARBA00033071"/>
    </source>
</evidence>
<dbReference type="InterPro" id="IPR001680">
    <property type="entry name" value="WD40_rpt"/>
</dbReference>
<dbReference type="PROSITE" id="PS00678">
    <property type="entry name" value="WD_REPEATS_1"/>
    <property type="match status" value="2"/>
</dbReference>
<feature type="repeat" description="WD" evidence="3">
    <location>
        <begin position="178"/>
        <end position="219"/>
    </location>
</feature>
<evidence type="ECO:0000313" key="7">
    <source>
        <dbReference type="Proteomes" id="UP000694255"/>
    </source>
</evidence>
<dbReference type="OrthoDB" id="10256122at2759"/>
<gene>
    <name evidence="6" type="ORF">J8A68_003537</name>
</gene>
<evidence type="ECO:0000256" key="3">
    <source>
        <dbReference type="PROSITE-ProRule" id="PRU00221"/>
    </source>
</evidence>
<dbReference type="InterPro" id="IPR019775">
    <property type="entry name" value="WD40_repeat_CS"/>
</dbReference>
<evidence type="ECO:0000256" key="5">
    <source>
        <dbReference type="SAM" id="MobiDB-lite"/>
    </source>
</evidence>
<keyword evidence="4" id="KW-0677">Repeat</keyword>
<dbReference type="GO" id="GO:0000974">
    <property type="term" value="C:Prp19 complex"/>
    <property type="evidence" value="ECO:0007669"/>
    <property type="project" value="TreeGrafter"/>
</dbReference>
<comment type="subcellular location">
    <subcellularLocation>
        <location evidence="4">Nucleus</location>
    </subcellularLocation>
</comment>
<feature type="repeat" description="WD" evidence="3">
    <location>
        <begin position="220"/>
        <end position="261"/>
    </location>
</feature>
<keyword evidence="3 4" id="KW-0853">WD repeat</keyword>
<proteinExistence type="inferred from homology"/>